<evidence type="ECO:0000313" key="6">
    <source>
        <dbReference type="Proteomes" id="UP000318126"/>
    </source>
</evidence>
<name>A0A553JLQ8_SHEHA</name>
<protein>
    <submittedName>
        <fullName evidence="5">S9 family peptidase</fullName>
    </submittedName>
</protein>
<dbReference type="SUPFAM" id="SSF53474">
    <property type="entry name" value="alpha/beta-Hydrolases"/>
    <property type="match status" value="1"/>
</dbReference>
<feature type="chain" id="PRO_5021861898" evidence="3">
    <location>
        <begin position="25"/>
        <end position="693"/>
    </location>
</feature>
<keyword evidence="2" id="KW-0645">Protease</keyword>
<keyword evidence="1" id="KW-0378">Hydrolase</keyword>
<dbReference type="RefSeq" id="WP_144041070.1">
    <property type="nucleotide sequence ID" value="NZ_BMPL01000017.1"/>
</dbReference>
<organism evidence="5 6">
    <name type="scientific">Shewanella hanedai</name>
    <name type="common">Alteromonas hanedai</name>
    <dbReference type="NCBI Taxonomy" id="25"/>
    <lineage>
        <taxon>Bacteria</taxon>
        <taxon>Pseudomonadati</taxon>
        <taxon>Pseudomonadota</taxon>
        <taxon>Gammaproteobacteria</taxon>
        <taxon>Alteromonadales</taxon>
        <taxon>Shewanellaceae</taxon>
        <taxon>Shewanella</taxon>
    </lineage>
</organism>
<dbReference type="AlphaFoldDB" id="A0A553JLQ8"/>
<accession>A0A553JLQ8</accession>
<feature type="signal peptide" evidence="3">
    <location>
        <begin position="1"/>
        <end position="24"/>
    </location>
</feature>
<dbReference type="Pfam" id="PF07676">
    <property type="entry name" value="PD40"/>
    <property type="match status" value="1"/>
</dbReference>
<keyword evidence="3" id="KW-0732">Signal</keyword>
<feature type="domain" description="Peptidase S9 prolyl oligopeptidase catalytic" evidence="4">
    <location>
        <begin position="482"/>
        <end position="682"/>
    </location>
</feature>
<sequence>MGKLSRLSMLAVISSVLASTSSIAATQRTHIITTDDFFDIGGMSSVQLSPDGKQAVWLESRWDKELDKSQRDLWLLDTKSRESQRMTFTNESESSPQWSPDGQYIYYLSSIKQEKAKAPYNGKKQVFRLSVSSGNSQPMTKEVDGVNGFQLSQDGSSLYFLATKTVKDKDEWASMRASHSAPKYGHGERKTNPLYQLDLQHFKQELLLDDDKVVWEFKVNNDGSKIARITTDDNELVRLEGWSDIEVFDTATQTNSILADTQWRDNAPSPYGWLLGLAWQDNNTELAFRIDFDGHPGKLFIANATASTKPSFELTREGDVTLNSGDIKWRPNSDEICYRGSDHGRVKLFCTQVEDGEQGDTRNVIKGDMVIGSYSFSQNGKSVAFSHNGLDHFSDMFIADANRKNAKAKRLSNINPQVDNWQLPQISIVKWTAPDGAVVEGILDLPAGYKQEDGPLPLIVQIHGGPTSATPYALQHRSYGRSTFTADGWALLSPNYRGSTGYGDKFLTDLVGQEHVIEVNDIMAGVDNLIQAGIADGDKMAVMGWSNGGYLTNALISTNTRFKAASSGAGVFDQRLQWMLEDTPGHVINFMEGLPWEKPDAYTHGSSLSHADKIKTPTLIHIGENDQRVPVGHAQGLYRALKHYLNVPVELIVYPDEGHGLSKYQHRKAKMEWDQKWFNHYVLGNEVSGEKSN</sequence>
<proteinExistence type="predicted"/>
<comment type="caution">
    <text evidence="5">The sequence shown here is derived from an EMBL/GenBank/DDBJ whole genome shotgun (WGS) entry which is preliminary data.</text>
</comment>
<dbReference type="OrthoDB" id="9812921at2"/>
<keyword evidence="2" id="KW-0720">Serine protease</keyword>
<dbReference type="Gene3D" id="2.120.10.30">
    <property type="entry name" value="TolB, C-terminal domain"/>
    <property type="match status" value="2"/>
</dbReference>
<dbReference type="PANTHER" id="PTHR42776:SF27">
    <property type="entry name" value="DIPEPTIDYL PEPTIDASE FAMILY MEMBER 6"/>
    <property type="match status" value="1"/>
</dbReference>
<evidence type="ECO:0000256" key="1">
    <source>
        <dbReference type="ARBA" id="ARBA00022801"/>
    </source>
</evidence>
<dbReference type="InterPro" id="IPR011042">
    <property type="entry name" value="6-blade_b-propeller_TolB-like"/>
</dbReference>
<dbReference type="EMBL" id="VKGK01000019">
    <property type="protein sequence ID" value="TRY13414.1"/>
    <property type="molecule type" value="Genomic_DNA"/>
</dbReference>
<dbReference type="GO" id="GO:0006508">
    <property type="term" value="P:proteolysis"/>
    <property type="evidence" value="ECO:0007669"/>
    <property type="project" value="InterPro"/>
</dbReference>
<keyword evidence="6" id="KW-1185">Reference proteome</keyword>
<dbReference type="PANTHER" id="PTHR42776">
    <property type="entry name" value="SERINE PEPTIDASE S9 FAMILY MEMBER"/>
    <property type="match status" value="1"/>
</dbReference>
<dbReference type="Proteomes" id="UP000318126">
    <property type="component" value="Unassembled WGS sequence"/>
</dbReference>
<dbReference type="InterPro" id="IPR029058">
    <property type="entry name" value="AB_hydrolase_fold"/>
</dbReference>
<evidence type="ECO:0000256" key="2">
    <source>
        <dbReference type="ARBA" id="ARBA00022825"/>
    </source>
</evidence>
<evidence type="ECO:0000313" key="5">
    <source>
        <dbReference type="EMBL" id="TRY13414.1"/>
    </source>
</evidence>
<dbReference type="GO" id="GO:0004252">
    <property type="term" value="F:serine-type endopeptidase activity"/>
    <property type="evidence" value="ECO:0007669"/>
    <property type="project" value="TreeGrafter"/>
</dbReference>
<dbReference type="SUPFAM" id="SSF82171">
    <property type="entry name" value="DPP6 N-terminal domain-like"/>
    <property type="match status" value="1"/>
</dbReference>
<gene>
    <name evidence="5" type="ORF">FN961_15400</name>
</gene>
<dbReference type="Pfam" id="PF00326">
    <property type="entry name" value="Peptidase_S9"/>
    <property type="match status" value="1"/>
</dbReference>
<dbReference type="InterPro" id="IPR001375">
    <property type="entry name" value="Peptidase_S9_cat"/>
</dbReference>
<evidence type="ECO:0000256" key="3">
    <source>
        <dbReference type="SAM" id="SignalP"/>
    </source>
</evidence>
<dbReference type="InterPro" id="IPR011659">
    <property type="entry name" value="WD40"/>
</dbReference>
<evidence type="ECO:0000259" key="4">
    <source>
        <dbReference type="Pfam" id="PF00326"/>
    </source>
</evidence>
<reference evidence="6" key="1">
    <citation type="submission" date="2019-07" db="EMBL/GenBank/DDBJ databases">
        <title>Shewanella sp. YLB-08 draft genomic sequence.</title>
        <authorList>
            <person name="Yu L."/>
        </authorList>
    </citation>
    <scope>NUCLEOTIDE SEQUENCE [LARGE SCALE GENOMIC DNA]</scope>
    <source>
        <strain evidence="6">JCM 20706</strain>
    </source>
</reference>
<dbReference type="Gene3D" id="3.40.50.1820">
    <property type="entry name" value="alpha/beta hydrolase"/>
    <property type="match status" value="1"/>
</dbReference>